<name>G9EQB7_9GAMM</name>
<dbReference type="EMBL" id="JH413829">
    <property type="protein sequence ID" value="EHL30512.1"/>
    <property type="molecule type" value="Genomic_DNA"/>
</dbReference>
<dbReference type="Proteomes" id="UP000002770">
    <property type="component" value="Unassembled WGS sequence"/>
</dbReference>
<dbReference type="OrthoDB" id="7064293at2"/>
<evidence type="ECO:0000313" key="2">
    <source>
        <dbReference type="EMBL" id="EHL30512.1"/>
    </source>
</evidence>
<feature type="chain" id="PRO_5003520767" description="Integrating conjugative element protein" evidence="1">
    <location>
        <begin position="20"/>
        <end position="269"/>
    </location>
</feature>
<feature type="signal peptide" evidence="1">
    <location>
        <begin position="1"/>
        <end position="19"/>
    </location>
</feature>
<dbReference type="STRING" id="658187.LDG_7464"/>
<sequence length="269" mass="30168">MGKRFVFLLMWCLGVVAHADIPNAQHALWDKIPIHITLPLNQERVIHFPLAITIVDSELEKKDTGIMKNLDVLYFNAHQEFTNKRLIVQLMPEGEVIVLTVSASKEATDVTPIEVLVAAREDERAPHSESEVSSQEAPKVSEFNPVLLTRYAIQSLYSPERLLVTPPGLIRTPMRTHKSIVLVNKASVLARPLISWQGGDLYVTAVELKNALMKAVEIKPQDLIGHWQTASFYPSNVLQPRGREDTTTVFVVSDRPFGESLSQTQGFVR</sequence>
<accession>G9EQB7</accession>
<keyword evidence="3" id="KW-1185">Reference proteome</keyword>
<reference evidence="2 3" key="1">
    <citation type="journal article" date="2011" name="BMC Genomics">
        <title>Insight into cross-talk between intra-amoebal pathogens.</title>
        <authorList>
            <person name="Gimenez G."/>
            <person name="Bertelli C."/>
            <person name="Moliner C."/>
            <person name="Robert C."/>
            <person name="Raoult D."/>
            <person name="Fournier P.E."/>
            <person name="Greub G."/>
        </authorList>
    </citation>
    <scope>NUCLEOTIDE SEQUENCE [LARGE SCALE GENOMIC DNA]</scope>
    <source>
        <strain evidence="2 3">LLAP12</strain>
    </source>
</reference>
<dbReference type="InterPro" id="IPR021844">
    <property type="entry name" value="Integr_conj_element_PFL4704"/>
</dbReference>
<dbReference type="HOGENOM" id="CLU_039053_1_0_6"/>
<dbReference type="eggNOG" id="ENOG502Z7QE">
    <property type="taxonomic scope" value="Bacteria"/>
</dbReference>
<evidence type="ECO:0000313" key="3">
    <source>
        <dbReference type="Proteomes" id="UP000002770"/>
    </source>
</evidence>
<dbReference type="InParanoid" id="G9EQB7"/>
<organism evidence="2 3">
    <name type="scientific">Legionella drancourtii LLAP12</name>
    <dbReference type="NCBI Taxonomy" id="658187"/>
    <lineage>
        <taxon>Bacteria</taxon>
        <taxon>Pseudomonadati</taxon>
        <taxon>Pseudomonadota</taxon>
        <taxon>Gammaproteobacteria</taxon>
        <taxon>Legionellales</taxon>
        <taxon>Legionellaceae</taxon>
        <taxon>Legionella</taxon>
    </lineage>
</organism>
<dbReference type="RefSeq" id="WP_006871372.1">
    <property type="nucleotide sequence ID" value="NZ_JH413829.1"/>
</dbReference>
<evidence type="ECO:0000256" key="1">
    <source>
        <dbReference type="SAM" id="SignalP"/>
    </source>
</evidence>
<evidence type="ECO:0008006" key="4">
    <source>
        <dbReference type="Google" id="ProtNLM"/>
    </source>
</evidence>
<dbReference type="Pfam" id="PF11920">
    <property type="entry name" value="DUF3438"/>
    <property type="match status" value="1"/>
</dbReference>
<dbReference type="AlphaFoldDB" id="G9EQB7"/>
<proteinExistence type="predicted"/>
<dbReference type="NCBIfam" id="TIGR03749">
    <property type="entry name" value="conj_TIGR03749"/>
    <property type="match status" value="1"/>
</dbReference>
<gene>
    <name evidence="2" type="ORF">LDG_7464</name>
</gene>
<protein>
    <recommendedName>
        <fullName evidence="4">Integrating conjugative element protein</fullName>
    </recommendedName>
</protein>
<keyword evidence="1" id="KW-0732">Signal</keyword>